<dbReference type="InterPro" id="IPR013106">
    <property type="entry name" value="Ig_V-set"/>
</dbReference>
<dbReference type="Pfam" id="PF07686">
    <property type="entry name" value="V-set"/>
    <property type="match status" value="1"/>
</dbReference>
<keyword evidence="2" id="KW-1064">Adaptive immunity</keyword>
<dbReference type="InterPro" id="IPR050199">
    <property type="entry name" value="IgHV"/>
</dbReference>
<keyword evidence="6" id="KW-1185">Reference proteome</keyword>
<evidence type="ECO:0000256" key="1">
    <source>
        <dbReference type="ARBA" id="ARBA00022859"/>
    </source>
</evidence>
<dbReference type="PANTHER" id="PTHR23266">
    <property type="entry name" value="IMMUNOGLOBULIN HEAVY CHAIN"/>
    <property type="match status" value="1"/>
</dbReference>
<feature type="domain" description="Ig-like" evidence="4">
    <location>
        <begin position="39"/>
        <end position="121"/>
    </location>
</feature>
<dbReference type="InterPro" id="IPR013783">
    <property type="entry name" value="Ig-like_fold"/>
</dbReference>
<protein>
    <recommendedName>
        <fullName evidence="4">Ig-like domain-containing protein</fullName>
    </recommendedName>
</protein>
<evidence type="ECO:0000313" key="6">
    <source>
        <dbReference type="Proteomes" id="UP000005207"/>
    </source>
</evidence>
<dbReference type="GO" id="GO:0019814">
    <property type="term" value="C:immunoglobulin complex"/>
    <property type="evidence" value="ECO:0007669"/>
    <property type="project" value="UniProtKB-KW"/>
</dbReference>
<evidence type="ECO:0000259" key="4">
    <source>
        <dbReference type="PROSITE" id="PS50835"/>
    </source>
</evidence>
<evidence type="ECO:0000256" key="2">
    <source>
        <dbReference type="ARBA" id="ARBA00023130"/>
    </source>
</evidence>
<evidence type="ECO:0000313" key="5">
    <source>
        <dbReference type="Ensembl" id="ENSONIP00000063958.1"/>
    </source>
</evidence>
<dbReference type="GeneTree" id="ENSGT01150000286993"/>
<dbReference type="FunFam" id="2.60.40.10:FF:003074">
    <property type="entry name" value="Immunoglobulin heavy variable 11-1"/>
    <property type="match status" value="1"/>
</dbReference>
<sequence>MTKLTDCRYWASIYIFFLFQKGIKGQTLTQSDSAVKRPGESHRLTCTGSGYNFAGFGMHWTRQAPGKGLEWIAYIWSDGSSTYYSQSVQGRFTISKDNNRQQVYLQMNKNLQPEDTAIYYCARYCTREHKWTPSGFPGLAIIMVATNTTLSQFKTGLPISGDSRIVSADEQSEK</sequence>
<dbReference type="InterPro" id="IPR007110">
    <property type="entry name" value="Ig-like_dom"/>
</dbReference>
<proteinExistence type="predicted"/>
<dbReference type="SUPFAM" id="SSF48726">
    <property type="entry name" value="Immunoglobulin"/>
    <property type="match status" value="1"/>
</dbReference>
<dbReference type="Ensembl" id="ENSONIT00000051268.1">
    <property type="protein sequence ID" value="ENSONIP00000063958.1"/>
    <property type="gene ID" value="ENSONIG00000032483.1"/>
</dbReference>
<dbReference type="AlphaFoldDB" id="A0A669DTW0"/>
<dbReference type="Proteomes" id="UP000005207">
    <property type="component" value="Linkage group LG4"/>
</dbReference>
<reference evidence="5" key="3">
    <citation type="submission" date="2025-09" db="UniProtKB">
        <authorList>
            <consortium name="Ensembl"/>
        </authorList>
    </citation>
    <scope>IDENTIFICATION</scope>
</reference>
<organism evidence="5 6">
    <name type="scientific">Oreochromis niloticus</name>
    <name type="common">Nile tilapia</name>
    <name type="synonym">Tilapia nilotica</name>
    <dbReference type="NCBI Taxonomy" id="8128"/>
    <lineage>
        <taxon>Eukaryota</taxon>
        <taxon>Metazoa</taxon>
        <taxon>Chordata</taxon>
        <taxon>Craniata</taxon>
        <taxon>Vertebrata</taxon>
        <taxon>Euteleostomi</taxon>
        <taxon>Actinopterygii</taxon>
        <taxon>Neopterygii</taxon>
        <taxon>Teleostei</taxon>
        <taxon>Neoteleostei</taxon>
        <taxon>Acanthomorphata</taxon>
        <taxon>Ovalentaria</taxon>
        <taxon>Cichlomorphae</taxon>
        <taxon>Cichliformes</taxon>
        <taxon>Cichlidae</taxon>
        <taxon>African cichlids</taxon>
        <taxon>Pseudocrenilabrinae</taxon>
        <taxon>Oreochromini</taxon>
        <taxon>Oreochromis</taxon>
    </lineage>
</organism>
<dbReference type="SMART" id="SM00406">
    <property type="entry name" value="IGv"/>
    <property type="match status" value="1"/>
</dbReference>
<dbReference type="PROSITE" id="PS50835">
    <property type="entry name" value="IG_LIKE"/>
    <property type="match status" value="1"/>
</dbReference>
<keyword evidence="1" id="KW-0391">Immunity</keyword>
<dbReference type="InterPro" id="IPR036179">
    <property type="entry name" value="Ig-like_dom_sf"/>
</dbReference>
<evidence type="ECO:0000256" key="3">
    <source>
        <dbReference type="ARBA" id="ARBA00043265"/>
    </source>
</evidence>
<dbReference type="Gene3D" id="2.60.40.10">
    <property type="entry name" value="Immunoglobulins"/>
    <property type="match status" value="1"/>
</dbReference>
<dbReference type="GO" id="GO:0005576">
    <property type="term" value="C:extracellular region"/>
    <property type="evidence" value="ECO:0007669"/>
    <property type="project" value="UniProtKB-ARBA"/>
</dbReference>
<reference evidence="5" key="2">
    <citation type="submission" date="2025-08" db="UniProtKB">
        <authorList>
            <consortium name="Ensembl"/>
        </authorList>
    </citation>
    <scope>IDENTIFICATION</scope>
</reference>
<reference evidence="6" key="1">
    <citation type="submission" date="2012-01" db="EMBL/GenBank/DDBJ databases">
        <title>The Genome Sequence of Oreochromis niloticus (Nile Tilapia).</title>
        <authorList>
            <consortium name="Broad Institute Genome Assembly Team"/>
            <consortium name="Broad Institute Sequencing Platform"/>
            <person name="Di Palma F."/>
            <person name="Johnson J."/>
            <person name="Lander E.S."/>
            <person name="Lindblad-Toh K."/>
        </authorList>
    </citation>
    <scope>NUCLEOTIDE SEQUENCE [LARGE SCALE GENOMIC DNA]</scope>
</reference>
<dbReference type="GO" id="GO:0002250">
    <property type="term" value="P:adaptive immune response"/>
    <property type="evidence" value="ECO:0007669"/>
    <property type="project" value="UniProtKB-KW"/>
</dbReference>
<name>A0A669DTW0_ORENI</name>
<accession>A0A669DTW0</accession>
<keyword evidence="3" id="KW-1280">Immunoglobulin</keyword>
<dbReference type="InParanoid" id="A0A669DTW0"/>